<sequence>MTLLPRPSVRNQKRLTRTMQATLAGILVYGIVAGAPKAISNGGIALLITFVPAALERNYEVPIDPWLGVWITSAVFFHTLGSAALYTRIEWWDHLTHSLSASLVAGVGYTALRAVDLHSDRIRIPDRFAFVFIVVVVLAFGVVWELFEFALDIIAARTGVTMPLAQHGLDDTVLDLTYNSLGALLVAIFGQAHLSGVAERIREERLGRSGDSGE</sequence>
<reference evidence="2 3" key="1">
    <citation type="journal article" date="2019" name="Int. J. Syst. Evol. Microbiol.">
        <title>The Global Catalogue of Microorganisms (GCM) 10K type strain sequencing project: providing services to taxonomists for standard genome sequencing and annotation.</title>
        <authorList>
            <consortium name="The Broad Institute Genomics Platform"/>
            <consortium name="The Broad Institute Genome Sequencing Center for Infectious Disease"/>
            <person name="Wu L."/>
            <person name="Ma J."/>
        </authorList>
    </citation>
    <scope>NUCLEOTIDE SEQUENCE [LARGE SCALE GENOMIC DNA]</scope>
    <source>
        <strain evidence="2 3">CGMCC 1.12124</strain>
    </source>
</reference>
<feature type="transmembrane region" description="Helical" evidence="1">
    <location>
        <begin position="127"/>
        <end position="147"/>
    </location>
</feature>
<evidence type="ECO:0000256" key="1">
    <source>
        <dbReference type="SAM" id="Phobius"/>
    </source>
</evidence>
<keyword evidence="1" id="KW-1133">Transmembrane helix</keyword>
<dbReference type="EMBL" id="JBHSKY010000001">
    <property type="protein sequence ID" value="MFC5277293.1"/>
    <property type="molecule type" value="Genomic_DNA"/>
</dbReference>
<evidence type="ECO:0000313" key="3">
    <source>
        <dbReference type="Proteomes" id="UP001596118"/>
    </source>
</evidence>
<dbReference type="Proteomes" id="UP001596118">
    <property type="component" value="Unassembled WGS sequence"/>
</dbReference>
<evidence type="ECO:0000313" key="2">
    <source>
        <dbReference type="EMBL" id="MFC5277293.1"/>
    </source>
</evidence>
<feature type="transmembrane region" description="Helical" evidence="1">
    <location>
        <begin position="178"/>
        <end position="198"/>
    </location>
</feature>
<dbReference type="AlphaFoldDB" id="A0ABD5QX69"/>
<proteinExistence type="predicted"/>
<feature type="transmembrane region" description="Helical" evidence="1">
    <location>
        <begin position="67"/>
        <end position="89"/>
    </location>
</feature>
<keyword evidence="1" id="KW-0812">Transmembrane</keyword>
<name>A0ABD5QX69_9EURY</name>
<comment type="caution">
    <text evidence="2">The sequence shown here is derived from an EMBL/GenBank/DDBJ whole genome shotgun (WGS) entry which is preliminary data.</text>
</comment>
<gene>
    <name evidence="2" type="ORF">ACFPM1_00730</name>
</gene>
<keyword evidence="1" id="KW-0472">Membrane</keyword>
<dbReference type="RefSeq" id="WP_256412018.1">
    <property type="nucleotide sequence ID" value="NZ_JANHDM010000007.1"/>
</dbReference>
<organism evidence="2 3">
    <name type="scientific">Halorubrum rubrum</name>
    <dbReference type="NCBI Taxonomy" id="1126240"/>
    <lineage>
        <taxon>Archaea</taxon>
        <taxon>Methanobacteriati</taxon>
        <taxon>Methanobacteriota</taxon>
        <taxon>Stenosarchaea group</taxon>
        <taxon>Halobacteria</taxon>
        <taxon>Halobacteriales</taxon>
        <taxon>Haloferacaceae</taxon>
        <taxon>Halorubrum</taxon>
    </lineage>
</organism>
<accession>A0ABD5QX69</accession>
<dbReference type="Pfam" id="PF09997">
    <property type="entry name" value="DUF2238"/>
    <property type="match status" value="1"/>
</dbReference>
<evidence type="ECO:0008006" key="4">
    <source>
        <dbReference type="Google" id="ProtNLM"/>
    </source>
</evidence>
<dbReference type="InterPro" id="IPR014509">
    <property type="entry name" value="YjdF-like"/>
</dbReference>
<protein>
    <recommendedName>
        <fullName evidence="4">DUF2238 domain-containing protein</fullName>
    </recommendedName>
</protein>
<feature type="transmembrane region" description="Helical" evidence="1">
    <location>
        <begin position="15"/>
        <end position="32"/>
    </location>
</feature>
<keyword evidence="3" id="KW-1185">Reference proteome</keyword>